<proteinExistence type="predicted"/>
<protein>
    <submittedName>
        <fullName evidence="2">Class F sortase</fullName>
    </submittedName>
</protein>
<dbReference type="GO" id="GO:0016787">
    <property type="term" value="F:hydrolase activity"/>
    <property type="evidence" value="ECO:0007669"/>
    <property type="project" value="UniProtKB-KW"/>
</dbReference>
<dbReference type="NCBIfam" id="NF033748">
    <property type="entry name" value="class_F_sortase"/>
    <property type="match status" value="1"/>
</dbReference>
<dbReference type="SUPFAM" id="SSF63817">
    <property type="entry name" value="Sortase"/>
    <property type="match status" value="1"/>
</dbReference>
<dbReference type="Pfam" id="PF04203">
    <property type="entry name" value="Sortase"/>
    <property type="match status" value="1"/>
</dbReference>
<dbReference type="AlphaFoldDB" id="A0A5C8ZJF9"/>
<organism evidence="2 3">
    <name type="scientific">Quadrisphaera setariae</name>
    <dbReference type="NCBI Taxonomy" id="2593304"/>
    <lineage>
        <taxon>Bacteria</taxon>
        <taxon>Bacillati</taxon>
        <taxon>Actinomycetota</taxon>
        <taxon>Actinomycetes</taxon>
        <taxon>Kineosporiales</taxon>
        <taxon>Kineosporiaceae</taxon>
        <taxon>Quadrisphaera</taxon>
    </lineage>
</organism>
<gene>
    <name evidence="2" type="ORF">FMM08_06485</name>
</gene>
<accession>A0A5C8ZJF9</accession>
<reference evidence="2 3" key="1">
    <citation type="submission" date="2019-07" db="EMBL/GenBank/DDBJ databases">
        <title>Quadrisphaera sp. strain DD2A genome sequencing and assembly.</title>
        <authorList>
            <person name="Kim I."/>
        </authorList>
    </citation>
    <scope>NUCLEOTIDE SEQUENCE [LARGE SCALE GENOMIC DNA]</scope>
    <source>
        <strain evidence="2 3">DD2A</strain>
    </source>
</reference>
<dbReference type="InterPro" id="IPR023365">
    <property type="entry name" value="Sortase_dom-sf"/>
</dbReference>
<comment type="caution">
    <text evidence="2">The sequence shown here is derived from an EMBL/GenBank/DDBJ whole genome shotgun (WGS) entry which is preliminary data.</text>
</comment>
<dbReference type="Gene3D" id="2.40.260.10">
    <property type="entry name" value="Sortase"/>
    <property type="match status" value="1"/>
</dbReference>
<dbReference type="OrthoDB" id="525039at2"/>
<dbReference type="EMBL" id="VKAC01000003">
    <property type="protein sequence ID" value="TXR57261.1"/>
    <property type="molecule type" value="Genomic_DNA"/>
</dbReference>
<dbReference type="Proteomes" id="UP000321234">
    <property type="component" value="Unassembled WGS sequence"/>
</dbReference>
<keyword evidence="1" id="KW-0378">Hydrolase</keyword>
<evidence type="ECO:0000313" key="2">
    <source>
        <dbReference type="EMBL" id="TXR57261.1"/>
    </source>
</evidence>
<name>A0A5C8ZJF9_9ACTN</name>
<dbReference type="CDD" id="cd05829">
    <property type="entry name" value="Sortase_F"/>
    <property type="match status" value="1"/>
</dbReference>
<keyword evidence="3" id="KW-1185">Reference proteome</keyword>
<sequence>MVGVAVPAGIAALPQEPAGAPSERTALVAAAAAGAAGSSSSSSTSDAAAAVPAPAVVPLSVTAVAAPTAVQVPSLGISSDLVRLGTTADGALEVPADAAHAGWFAQGVAPGAVGPAVIAGHVDSRSGPGVFARLSQVAQGAQVEVRRADGSTAVFVVTGVQQVAKDAFPTQAVYGPVAGPELRLITCGGAFDESTRHYVDNVVVYARLAQTTTS</sequence>
<evidence type="ECO:0000256" key="1">
    <source>
        <dbReference type="ARBA" id="ARBA00022801"/>
    </source>
</evidence>
<dbReference type="InterPro" id="IPR042001">
    <property type="entry name" value="Sortase_F"/>
</dbReference>
<dbReference type="InterPro" id="IPR005754">
    <property type="entry name" value="Sortase"/>
</dbReference>
<evidence type="ECO:0000313" key="3">
    <source>
        <dbReference type="Proteomes" id="UP000321234"/>
    </source>
</evidence>